<evidence type="ECO:0000256" key="1">
    <source>
        <dbReference type="SAM" id="MobiDB-lite"/>
    </source>
</evidence>
<evidence type="ECO:0000259" key="2">
    <source>
        <dbReference type="Pfam" id="PF13699"/>
    </source>
</evidence>
<feature type="region of interest" description="Disordered" evidence="1">
    <location>
        <begin position="66"/>
        <end position="130"/>
    </location>
</feature>
<gene>
    <name evidence="3" type="ORF">DN068_08290</name>
</gene>
<evidence type="ECO:0000313" key="3">
    <source>
        <dbReference type="EMBL" id="PZF73380.1"/>
    </source>
</evidence>
<dbReference type="OrthoDB" id="4317910at2"/>
<evidence type="ECO:0000313" key="4">
    <source>
        <dbReference type="Proteomes" id="UP000248745"/>
    </source>
</evidence>
<feature type="region of interest" description="Disordered" evidence="1">
    <location>
        <begin position="1"/>
        <end position="32"/>
    </location>
</feature>
<protein>
    <recommendedName>
        <fullName evidence="2">eCIS core domain-containing protein</fullName>
    </recommendedName>
</protein>
<dbReference type="AlphaFoldDB" id="A0A2W2AM48"/>
<reference evidence="3 4" key="1">
    <citation type="submission" date="2018-06" db="EMBL/GenBank/DDBJ databases">
        <title>Mucibacter soli gen. nov., sp. nov., a new member of the family Chitinophagaceae producing mucin.</title>
        <authorList>
            <person name="Kim M.-K."/>
            <person name="Park S."/>
            <person name="Kim T.-S."/>
            <person name="Joung Y."/>
            <person name="Han J.-H."/>
            <person name="Kim S.B."/>
        </authorList>
    </citation>
    <scope>NUCLEOTIDE SEQUENCE [LARGE SCALE GENOMIC DNA]</scope>
    <source>
        <strain evidence="3 4">R1-15</strain>
    </source>
</reference>
<dbReference type="Pfam" id="PF13699">
    <property type="entry name" value="eCIS_core"/>
    <property type="match status" value="1"/>
</dbReference>
<dbReference type="Proteomes" id="UP000248745">
    <property type="component" value="Unassembled WGS sequence"/>
</dbReference>
<dbReference type="InterPro" id="IPR025295">
    <property type="entry name" value="eCIS_core_dom"/>
</dbReference>
<feature type="region of interest" description="Disordered" evidence="1">
    <location>
        <begin position="478"/>
        <end position="502"/>
    </location>
</feature>
<sequence>MAEHSLVAPESKAQAAAESVGPEMDTESLKEPLSSLSIQCKLVVGSADDPLEQEADHMADTVMRMPDLSANQSNTVQRKAGHSEDDEMAQRRPLGSFIQKKEAESRQTAGNSVSDRISETKGSGGSMNESTRSFMEHRFGTDFSNVNIHTGGYAAQLSNDLNAQAFTIGNNIYFNEGRYSPESAEGKHLLAHELTHTLQQTNSANRKIQRREIDPGLWWRLSHARQPQDWYMADRIEWQDASVGGYIAGLSQSNTFILATIYNTHNLLPGEYQNVEQRHDYYDIISYVIANDPNTPAAIRDIRFFDATTLVTGSPGIGSVDSPAGAVMLMQQSRIILREVNAELFALNMRIIRDLLFNWQEPRHPTNPQGAITPFDFDMLMVDTEQSTVEQYISRNRSRFTPEVIADINDTLVPTGLGRFNPESTMFQWAMQALSVSALDFTVLAHRVAIGRAAVHIFHRRSLQDYLTYMQQHPIVQPQAGTGATGATPGGTGSTTAPPVAR</sequence>
<keyword evidence="4" id="KW-1185">Reference proteome</keyword>
<name>A0A2W2AM48_9BACT</name>
<feature type="domain" description="eCIS core" evidence="2">
    <location>
        <begin position="127"/>
        <end position="202"/>
    </location>
</feature>
<proteinExistence type="predicted"/>
<accession>A0A2W2AM48</accession>
<organism evidence="3 4">
    <name type="scientific">Taibaiella soli</name>
    <dbReference type="NCBI Taxonomy" id="1649169"/>
    <lineage>
        <taxon>Bacteria</taxon>
        <taxon>Pseudomonadati</taxon>
        <taxon>Bacteroidota</taxon>
        <taxon>Chitinophagia</taxon>
        <taxon>Chitinophagales</taxon>
        <taxon>Chitinophagaceae</taxon>
        <taxon>Taibaiella</taxon>
    </lineage>
</organism>
<comment type="caution">
    <text evidence="3">The sequence shown here is derived from an EMBL/GenBank/DDBJ whole genome shotgun (WGS) entry which is preliminary data.</text>
</comment>
<feature type="compositionally biased region" description="Polar residues" evidence="1">
    <location>
        <begin position="106"/>
        <end position="115"/>
    </location>
</feature>
<dbReference type="EMBL" id="QKTW01000013">
    <property type="protein sequence ID" value="PZF73380.1"/>
    <property type="molecule type" value="Genomic_DNA"/>
</dbReference>
<dbReference type="RefSeq" id="WP_110998443.1">
    <property type="nucleotide sequence ID" value="NZ_QKTW01000013.1"/>
</dbReference>